<dbReference type="GO" id="GO:0006508">
    <property type="term" value="P:proteolysis"/>
    <property type="evidence" value="ECO:0007669"/>
    <property type="project" value="InterPro"/>
</dbReference>
<evidence type="ECO:0000256" key="4">
    <source>
        <dbReference type="ARBA" id="ARBA00012865"/>
    </source>
</evidence>
<dbReference type="PANTHER" id="PTHR35333">
    <property type="entry name" value="BETA-LACTAMASE"/>
    <property type="match status" value="1"/>
</dbReference>
<dbReference type="InterPro" id="IPR036365">
    <property type="entry name" value="PGBD-like_sf"/>
</dbReference>
<feature type="active site" description="Proton acceptor" evidence="10">
    <location>
        <position position="451"/>
    </location>
</feature>
<feature type="domain" description="Peptidase S11 D-alanyl-D-alanine carboxypeptidase A N-terminal" evidence="14">
    <location>
        <begin position="416"/>
        <end position="654"/>
    </location>
</feature>
<feature type="signal peptide" evidence="13">
    <location>
        <begin position="1"/>
        <end position="31"/>
    </location>
</feature>
<keyword evidence="6 17" id="KW-0378">Hydrolase</keyword>
<dbReference type="OrthoDB" id="9791132at2"/>
<evidence type="ECO:0000256" key="1">
    <source>
        <dbReference type="ARBA" id="ARBA00001526"/>
    </source>
</evidence>
<dbReference type="AlphaFoldDB" id="A0A517MTN7"/>
<dbReference type="InterPro" id="IPR036366">
    <property type="entry name" value="PGBDSf"/>
</dbReference>
<organism evidence="17 18">
    <name type="scientific">Adhaeretor mobilis</name>
    <dbReference type="NCBI Taxonomy" id="1930276"/>
    <lineage>
        <taxon>Bacteria</taxon>
        <taxon>Pseudomonadati</taxon>
        <taxon>Planctomycetota</taxon>
        <taxon>Planctomycetia</taxon>
        <taxon>Pirellulales</taxon>
        <taxon>Lacipirellulaceae</taxon>
        <taxon>Adhaeretor</taxon>
    </lineage>
</organism>
<dbReference type="GO" id="GO:0046677">
    <property type="term" value="P:response to antibiotic"/>
    <property type="evidence" value="ECO:0007669"/>
    <property type="project" value="InterPro"/>
</dbReference>
<dbReference type="InterPro" id="IPR000871">
    <property type="entry name" value="Beta-lactam_class-A"/>
</dbReference>
<reference evidence="17 18" key="1">
    <citation type="submission" date="2019-02" db="EMBL/GenBank/DDBJ databases">
        <title>Deep-cultivation of Planctomycetes and their phenomic and genomic characterization uncovers novel biology.</title>
        <authorList>
            <person name="Wiegand S."/>
            <person name="Jogler M."/>
            <person name="Boedeker C."/>
            <person name="Pinto D."/>
            <person name="Vollmers J."/>
            <person name="Rivas-Marin E."/>
            <person name="Kohn T."/>
            <person name="Peeters S.H."/>
            <person name="Heuer A."/>
            <person name="Rast P."/>
            <person name="Oberbeckmann S."/>
            <person name="Bunk B."/>
            <person name="Jeske O."/>
            <person name="Meyerdierks A."/>
            <person name="Storesund J.E."/>
            <person name="Kallscheuer N."/>
            <person name="Luecker S."/>
            <person name="Lage O.M."/>
            <person name="Pohl T."/>
            <person name="Merkel B.J."/>
            <person name="Hornburger P."/>
            <person name="Mueller R.-W."/>
            <person name="Bruemmer F."/>
            <person name="Labrenz M."/>
            <person name="Spormann A.M."/>
            <person name="Op den Camp H."/>
            <person name="Overmann J."/>
            <person name="Amann R."/>
            <person name="Jetten M.S.M."/>
            <person name="Mascher T."/>
            <person name="Medema M.H."/>
            <person name="Devos D.P."/>
            <person name="Kaster A.-K."/>
            <person name="Ovreas L."/>
            <person name="Rohde M."/>
            <person name="Galperin M.Y."/>
            <person name="Jogler C."/>
        </authorList>
    </citation>
    <scope>NUCLEOTIDE SEQUENCE [LARGE SCALE GENOMIC DNA]</scope>
    <source>
        <strain evidence="17 18">HG15A2</strain>
    </source>
</reference>
<proteinExistence type="inferred from homology"/>
<comment type="similarity">
    <text evidence="2 12">Belongs to the peptidase S11 family.</text>
</comment>
<keyword evidence="5 13" id="KW-0732">Signal</keyword>
<name>A0A517MTN7_9BACT</name>
<evidence type="ECO:0000256" key="7">
    <source>
        <dbReference type="ARBA" id="ARBA00022960"/>
    </source>
</evidence>
<dbReference type="InterPro" id="IPR002477">
    <property type="entry name" value="Peptidoglycan-bd-like"/>
</dbReference>
<evidence type="ECO:0000259" key="14">
    <source>
        <dbReference type="Pfam" id="PF00768"/>
    </source>
</evidence>
<dbReference type="Proteomes" id="UP000319852">
    <property type="component" value="Chromosome"/>
</dbReference>
<dbReference type="Gene3D" id="1.10.101.10">
    <property type="entry name" value="PGBD-like superfamily/PGBD"/>
    <property type="match status" value="1"/>
</dbReference>
<sequence precursor="true">MILNPRSKQLAILALTMGTIAVLCASSPTTAKEPANEQVSAALAAQLQPLIDAHQGVVGVMVKDLKTGVEFRHRVDEPMPTASLIKFPIMIATYQAIERGDLKLDRKLTLQEEDKVPGSGILTEHFEAGTQMPLKNAIHLMMAVSDNTATNLVIDQLGLEATNDLMESLGCPNTKLHAKVFRRDTSIAPERSQRYGLGSTTAAEMVKLLESLQNGELVSQEASKLMREQMSAIGSQAKFPRLLPDGVKLIHKTGSVSAARTDAGIILSPHGPIALCVLTEKNKDQRWADDNAGEMLCSHIAKEVYDLFNPDEQPTSDDQKVLKEGANGLLVEALQRTLNARTNPSVGISVDGDYGPGTQKAIIAFQTANNLTERGQVGPETWQALGTLLEEEVVPNPEIVNAEVFEKQPADDLQGPPFVTAKAWAIGDATTGELLWGHDAEKSLDMASTTKIMTAFLVTSYAEKHPEVLNETITFSKRADETSGSSARIRAGESLTINELLYGLLLPSGNDASVAFAEHFGKRLAEAQDGDSYDHFITAMNKTANRLGMKHSQFKNTHGLTEENHHTSAADLLMLGSRAMQQPLFRKVVSTPQHGCTVTGEGGYKRNLLWKNTNRLLKIEGYGGVKTGTTNAAGSCLVSQGTRDGRSLIVVVLGSCCTDARYADSKNLYRWAWQQLANGE</sequence>
<dbReference type="InterPro" id="IPR001967">
    <property type="entry name" value="Peptidase_S11_N"/>
</dbReference>
<dbReference type="SUPFAM" id="SSF47090">
    <property type="entry name" value="PGBD-like"/>
    <property type="match status" value="1"/>
</dbReference>
<dbReference type="InterPro" id="IPR045155">
    <property type="entry name" value="Beta-lactam_cat"/>
</dbReference>
<evidence type="ECO:0000256" key="2">
    <source>
        <dbReference type="ARBA" id="ARBA00007164"/>
    </source>
</evidence>
<comment type="similarity">
    <text evidence="3">Belongs to the class-A beta-lactamase family.</text>
</comment>
<evidence type="ECO:0000313" key="18">
    <source>
        <dbReference type="Proteomes" id="UP000319852"/>
    </source>
</evidence>
<dbReference type="PRINTS" id="PR00725">
    <property type="entry name" value="DADACBPTASE1"/>
</dbReference>
<keyword evidence="9" id="KW-0961">Cell wall biogenesis/degradation</keyword>
<dbReference type="InterPro" id="IPR018044">
    <property type="entry name" value="Peptidase_S11"/>
</dbReference>
<dbReference type="GO" id="GO:0008800">
    <property type="term" value="F:beta-lactamase activity"/>
    <property type="evidence" value="ECO:0007669"/>
    <property type="project" value="UniProtKB-EC"/>
</dbReference>
<dbReference type="InterPro" id="IPR012338">
    <property type="entry name" value="Beta-lactam/transpept-like"/>
</dbReference>
<keyword evidence="18" id="KW-1185">Reference proteome</keyword>
<evidence type="ECO:0000259" key="15">
    <source>
        <dbReference type="Pfam" id="PF01471"/>
    </source>
</evidence>
<evidence type="ECO:0000256" key="6">
    <source>
        <dbReference type="ARBA" id="ARBA00022801"/>
    </source>
</evidence>
<gene>
    <name evidence="17" type="primary">dacB</name>
    <name evidence="17" type="ORF">HG15A2_15290</name>
</gene>
<dbReference type="EMBL" id="CP036263">
    <property type="protein sequence ID" value="QDS98256.1"/>
    <property type="molecule type" value="Genomic_DNA"/>
</dbReference>
<dbReference type="Gene3D" id="3.40.710.10">
    <property type="entry name" value="DD-peptidase/beta-lactamase superfamily"/>
    <property type="match status" value="2"/>
</dbReference>
<keyword evidence="7" id="KW-0133">Cell shape</keyword>
<comment type="catalytic activity">
    <reaction evidence="1">
        <text>a beta-lactam + H2O = a substituted beta-amino acid</text>
        <dbReference type="Rhea" id="RHEA:20401"/>
        <dbReference type="ChEBI" id="CHEBI:15377"/>
        <dbReference type="ChEBI" id="CHEBI:35627"/>
        <dbReference type="ChEBI" id="CHEBI:140347"/>
        <dbReference type="EC" id="3.5.2.6"/>
    </reaction>
</comment>
<accession>A0A517MTN7</accession>
<dbReference type="EC" id="3.5.2.6" evidence="4"/>
<feature type="chain" id="PRO_5022213557" description="beta-lactamase" evidence="13">
    <location>
        <begin position="32"/>
        <end position="680"/>
    </location>
</feature>
<feature type="domain" description="Peptidoglycan binding-like" evidence="15">
    <location>
        <begin position="329"/>
        <end position="385"/>
    </location>
</feature>
<feature type="active site" evidence="10">
    <location>
        <position position="508"/>
    </location>
</feature>
<feature type="domain" description="Beta-lactamase class A catalytic" evidence="16">
    <location>
        <begin position="59"/>
        <end position="279"/>
    </location>
</feature>
<evidence type="ECO:0000256" key="11">
    <source>
        <dbReference type="PIRSR" id="PIRSR618044-2"/>
    </source>
</evidence>
<dbReference type="Pfam" id="PF01471">
    <property type="entry name" value="PG_binding_1"/>
    <property type="match status" value="1"/>
</dbReference>
<dbReference type="PANTHER" id="PTHR35333:SF3">
    <property type="entry name" value="BETA-LACTAMASE-TYPE TRANSPEPTIDASE FOLD CONTAINING PROTEIN"/>
    <property type="match status" value="1"/>
</dbReference>
<dbReference type="RefSeq" id="WP_145059266.1">
    <property type="nucleotide sequence ID" value="NZ_CP036263.1"/>
</dbReference>
<dbReference type="GO" id="GO:0008360">
    <property type="term" value="P:regulation of cell shape"/>
    <property type="evidence" value="ECO:0007669"/>
    <property type="project" value="UniProtKB-KW"/>
</dbReference>
<evidence type="ECO:0000256" key="8">
    <source>
        <dbReference type="ARBA" id="ARBA00022984"/>
    </source>
</evidence>
<dbReference type="KEGG" id="amob:HG15A2_15290"/>
<evidence type="ECO:0000256" key="12">
    <source>
        <dbReference type="RuleBase" id="RU004016"/>
    </source>
</evidence>
<feature type="active site" description="Acyl-ester intermediate" evidence="10">
    <location>
        <position position="448"/>
    </location>
</feature>
<evidence type="ECO:0000256" key="13">
    <source>
        <dbReference type="SAM" id="SignalP"/>
    </source>
</evidence>
<protein>
    <recommendedName>
        <fullName evidence="4">beta-lactamase</fullName>
        <ecNumber evidence="4">3.5.2.6</ecNumber>
    </recommendedName>
</protein>
<keyword evidence="17" id="KW-0121">Carboxypeptidase</keyword>
<evidence type="ECO:0000313" key="17">
    <source>
        <dbReference type="EMBL" id="QDS98256.1"/>
    </source>
</evidence>
<keyword evidence="17" id="KW-0645">Protease</keyword>
<dbReference type="GO" id="GO:0030655">
    <property type="term" value="P:beta-lactam antibiotic catabolic process"/>
    <property type="evidence" value="ECO:0007669"/>
    <property type="project" value="InterPro"/>
</dbReference>
<evidence type="ECO:0000256" key="5">
    <source>
        <dbReference type="ARBA" id="ARBA00022729"/>
    </source>
</evidence>
<dbReference type="GO" id="GO:0009252">
    <property type="term" value="P:peptidoglycan biosynthetic process"/>
    <property type="evidence" value="ECO:0007669"/>
    <property type="project" value="UniProtKB-KW"/>
</dbReference>
<feature type="binding site" evidence="11">
    <location>
        <position position="626"/>
    </location>
    <ligand>
        <name>substrate</name>
    </ligand>
</feature>
<dbReference type="SUPFAM" id="SSF56601">
    <property type="entry name" value="beta-lactamase/transpeptidase-like"/>
    <property type="match status" value="2"/>
</dbReference>
<evidence type="ECO:0000256" key="10">
    <source>
        <dbReference type="PIRSR" id="PIRSR618044-1"/>
    </source>
</evidence>
<keyword evidence="8" id="KW-0573">Peptidoglycan synthesis</keyword>
<dbReference type="GO" id="GO:0009002">
    <property type="term" value="F:serine-type D-Ala-D-Ala carboxypeptidase activity"/>
    <property type="evidence" value="ECO:0007669"/>
    <property type="project" value="UniProtKB-EC"/>
</dbReference>
<dbReference type="Pfam" id="PF13354">
    <property type="entry name" value="Beta-lactamase2"/>
    <property type="match status" value="1"/>
</dbReference>
<dbReference type="Pfam" id="PF00768">
    <property type="entry name" value="Peptidase_S11"/>
    <property type="match status" value="1"/>
</dbReference>
<evidence type="ECO:0000256" key="3">
    <source>
        <dbReference type="ARBA" id="ARBA00009009"/>
    </source>
</evidence>
<evidence type="ECO:0000259" key="16">
    <source>
        <dbReference type="Pfam" id="PF13354"/>
    </source>
</evidence>
<dbReference type="GO" id="GO:0071555">
    <property type="term" value="P:cell wall organization"/>
    <property type="evidence" value="ECO:0007669"/>
    <property type="project" value="UniProtKB-KW"/>
</dbReference>
<evidence type="ECO:0000256" key="9">
    <source>
        <dbReference type="ARBA" id="ARBA00023316"/>
    </source>
</evidence>